<evidence type="ECO:0000313" key="1">
    <source>
        <dbReference type="EMBL" id="CAH1794619.1"/>
    </source>
</evidence>
<name>A0A8S4PLR0_OWEFU</name>
<feature type="non-terminal residue" evidence="1">
    <location>
        <position position="130"/>
    </location>
</feature>
<organism evidence="1 2">
    <name type="scientific">Owenia fusiformis</name>
    <name type="common">Polychaete worm</name>
    <dbReference type="NCBI Taxonomy" id="6347"/>
    <lineage>
        <taxon>Eukaryota</taxon>
        <taxon>Metazoa</taxon>
        <taxon>Spiralia</taxon>
        <taxon>Lophotrochozoa</taxon>
        <taxon>Annelida</taxon>
        <taxon>Polychaeta</taxon>
        <taxon>Sedentaria</taxon>
        <taxon>Canalipalpata</taxon>
        <taxon>Sabellida</taxon>
        <taxon>Oweniida</taxon>
        <taxon>Oweniidae</taxon>
        <taxon>Owenia</taxon>
    </lineage>
</organism>
<dbReference type="EMBL" id="CAIIXF020000009">
    <property type="protein sequence ID" value="CAH1794619.1"/>
    <property type="molecule type" value="Genomic_DNA"/>
</dbReference>
<evidence type="ECO:0000313" key="2">
    <source>
        <dbReference type="Proteomes" id="UP000749559"/>
    </source>
</evidence>
<proteinExistence type="predicted"/>
<accession>A0A8S4PLR0</accession>
<dbReference type="Proteomes" id="UP000749559">
    <property type="component" value="Unassembled WGS sequence"/>
</dbReference>
<protein>
    <submittedName>
        <fullName evidence="1">Uncharacterized protein</fullName>
    </submittedName>
</protein>
<keyword evidence="2" id="KW-1185">Reference proteome</keyword>
<sequence>MQICVLAGIFLALQLRWKNKKETRDIVRIALKQDFCAWETFPWLEKVQEARRNRLSKTCARLKSTAKYQNKTSVDFLVDDEHKLLVCPILLSGDTFWESVILISTGKVAEKNPLKMLEPNNVKFPQLRTD</sequence>
<gene>
    <name evidence="1" type="ORF">OFUS_LOCUS19289</name>
</gene>
<reference evidence="1" key="1">
    <citation type="submission" date="2022-03" db="EMBL/GenBank/DDBJ databases">
        <authorList>
            <person name="Martin C."/>
        </authorList>
    </citation>
    <scope>NUCLEOTIDE SEQUENCE</scope>
</reference>
<dbReference type="AlphaFoldDB" id="A0A8S4PLR0"/>
<comment type="caution">
    <text evidence="1">The sequence shown here is derived from an EMBL/GenBank/DDBJ whole genome shotgun (WGS) entry which is preliminary data.</text>
</comment>